<dbReference type="EMBL" id="JACDQQ010000332">
    <property type="protein sequence ID" value="MBA0084022.1"/>
    <property type="molecule type" value="Genomic_DNA"/>
</dbReference>
<feature type="transmembrane region" description="Helical" evidence="6">
    <location>
        <begin position="37"/>
        <end position="60"/>
    </location>
</feature>
<dbReference type="CDD" id="cd11485">
    <property type="entry name" value="SLC-NCS1sbd_YbbW-like"/>
    <property type="match status" value="1"/>
</dbReference>
<evidence type="ECO:0000256" key="4">
    <source>
        <dbReference type="ARBA" id="ARBA00022989"/>
    </source>
</evidence>
<comment type="similarity">
    <text evidence="2">Belongs to the purine-cytosine permease (2.A.39) family.</text>
</comment>
<dbReference type="InterPro" id="IPR045225">
    <property type="entry name" value="Uracil/uridine/allantoin_perm"/>
</dbReference>
<feature type="transmembrane region" description="Helical" evidence="6">
    <location>
        <begin position="371"/>
        <end position="396"/>
    </location>
</feature>
<reference evidence="7" key="1">
    <citation type="submission" date="2020-06" db="EMBL/GenBank/DDBJ databases">
        <title>Legume-microbial interactions unlock mineral nutrients during tropical forest succession.</title>
        <authorList>
            <person name="Epihov D.Z."/>
        </authorList>
    </citation>
    <scope>NUCLEOTIDE SEQUENCE [LARGE SCALE GENOMIC DNA]</scope>
    <source>
        <strain evidence="7">Pan2503</strain>
    </source>
</reference>
<evidence type="ECO:0000256" key="3">
    <source>
        <dbReference type="ARBA" id="ARBA00022692"/>
    </source>
</evidence>
<dbReference type="NCBIfam" id="TIGR00800">
    <property type="entry name" value="ncs1"/>
    <property type="match status" value="1"/>
</dbReference>
<dbReference type="PANTHER" id="PTHR30618">
    <property type="entry name" value="NCS1 FAMILY PURINE/PYRIMIDINE TRANSPORTER"/>
    <property type="match status" value="1"/>
</dbReference>
<feature type="transmembrane region" description="Helical" evidence="6">
    <location>
        <begin position="106"/>
        <end position="128"/>
    </location>
</feature>
<organism evidence="7 8">
    <name type="scientific">Candidatus Acidiferrum panamense</name>
    <dbReference type="NCBI Taxonomy" id="2741543"/>
    <lineage>
        <taxon>Bacteria</taxon>
        <taxon>Pseudomonadati</taxon>
        <taxon>Acidobacteriota</taxon>
        <taxon>Terriglobia</taxon>
        <taxon>Candidatus Acidiferrales</taxon>
        <taxon>Candidatus Acidiferrum</taxon>
    </lineage>
</organism>
<dbReference type="Pfam" id="PF02133">
    <property type="entry name" value="Transp_cyt_pur"/>
    <property type="match status" value="1"/>
</dbReference>
<protein>
    <submittedName>
        <fullName evidence="7">NCS1 family nucleobase:cation symporter-1</fullName>
    </submittedName>
</protein>
<dbReference type="GO" id="GO:0015205">
    <property type="term" value="F:nucleobase transmembrane transporter activity"/>
    <property type="evidence" value="ECO:0007669"/>
    <property type="project" value="TreeGrafter"/>
</dbReference>
<dbReference type="AlphaFoldDB" id="A0A7V8NMD7"/>
<evidence type="ECO:0000256" key="6">
    <source>
        <dbReference type="SAM" id="Phobius"/>
    </source>
</evidence>
<feature type="transmembrane region" description="Helical" evidence="6">
    <location>
        <begin position="263"/>
        <end position="287"/>
    </location>
</feature>
<feature type="transmembrane region" description="Helical" evidence="6">
    <location>
        <begin position="148"/>
        <end position="171"/>
    </location>
</feature>
<gene>
    <name evidence="7" type="ORF">HRJ53_03415</name>
</gene>
<dbReference type="InterPro" id="IPR012681">
    <property type="entry name" value="NCS1"/>
</dbReference>
<keyword evidence="8" id="KW-1185">Reference proteome</keyword>
<evidence type="ECO:0000256" key="1">
    <source>
        <dbReference type="ARBA" id="ARBA00004141"/>
    </source>
</evidence>
<sequence>MSESHGQALHADIVESSSLYNQDLAPVRSDRRRWRTYNYAALWISMSVNIPTYMLASGMIAGGMKWSQALVTVFLGNVLVLIPMLLNAHAGAQYGIPFPVFARASFGVLGANIPAILRALVACGWFGIQTWIGGEAINAMIVALRPGWARVHSGAAVCFVLFWLLNVFVILRGIETIRFLQGISAPFLLLIGLVLLLWARSKAGGFGPMLSTPSKFQSFGGFFEFFIPSLTGVVGFWATVSLNIPDFTRYARSQRDQIIGQALGLPATMTFYSFIGIAVTSATMIIFGEAVWDPVKVLARLGNPWAVVLAMIALLMATLNVNVAANVVSPANDFSNLSPRRISFRAGGVITAVVGLLMQPWKLLSSYGSYIFTWLVGYSGFLGPIAGVLICDYFLVRKKILSVEDLYRRGGRYEYSRGFHWTAVAALAAGVGVAFVGLIVTPLRVLYDYAWFVGFLVSFVVYFAFMPKPAPAVEAVD</sequence>
<accession>A0A7V8NMD7</accession>
<dbReference type="Proteomes" id="UP000567293">
    <property type="component" value="Unassembled WGS sequence"/>
</dbReference>
<proteinExistence type="inferred from homology"/>
<evidence type="ECO:0000313" key="7">
    <source>
        <dbReference type="EMBL" id="MBA0084022.1"/>
    </source>
</evidence>
<feature type="transmembrane region" description="Helical" evidence="6">
    <location>
        <begin position="219"/>
        <end position="242"/>
    </location>
</feature>
<keyword evidence="5 6" id="KW-0472">Membrane</keyword>
<feature type="transmembrane region" description="Helical" evidence="6">
    <location>
        <begin position="417"/>
        <end position="440"/>
    </location>
</feature>
<feature type="transmembrane region" description="Helical" evidence="6">
    <location>
        <begin position="342"/>
        <end position="359"/>
    </location>
</feature>
<feature type="transmembrane region" description="Helical" evidence="6">
    <location>
        <begin position="446"/>
        <end position="465"/>
    </location>
</feature>
<feature type="transmembrane region" description="Helical" evidence="6">
    <location>
        <begin position="183"/>
        <end position="199"/>
    </location>
</feature>
<dbReference type="FunFam" id="1.10.4160.10:FF:000001">
    <property type="entry name" value="Uracil permease, putative"/>
    <property type="match status" value="1"/>
</dbReference>
<evidence type="ECO:0000256" key="2">
    <source>
        <dbReference type="ARBA" id="ARBA00008974"/>
    </source>
</evidence>
<evidence type="ECO:0000256" key="5">
    <source>
        <dbReference type="ARBA" id="ARBA00023136"/>
    </source>
</evidence>
<name>A0A7V8NMD7_9BACT</name>
<feature type="transmembrane region" description="Helical" evidence="6">
    <location>
        <begin position="307"/>
        <end position="330"/>
    </location>
</feature>
<keyword evidence="4 6" id="KW-1133">Transmembrane helix</keyword>
<evidence type="ECO:0000313" key="8">
    <source>
        <dbReference type="Proteomes" id="UP000567293"/>
    </source>
</evidence>
<feature type="transmembrane region" description="Helical" evidence="6">
    <location>
        <begin position="66"/>
        <end position="86"/>
    </location>
</feature>
<comment type="subcellular location">
    <subcellularLocation>
        <location evidence="1">Membrane</location>
        <topology evidence="1">Multi-pass membrane protein</topology>
    </subcellularLocation>
</comment>
<comment type="caution">
    <text evidence="7">The sequence shown here is derived from an EMBL/GenBank/DDBJ whole genome shotgun (WGS) entry which is preliminary data.</text>
</comment>
<dbReference type="Gene3D" id="1.10.4160.10">
    <property type="entry name" value="Hydantoin permease"/>
    <property type="match status" value="1"/>
</dbReference>
<dbReference type="InterPro" id="IPR001248">
    <property type="entry name" value="Pur-cyt_permease"/>
</dbReference>
<dbReference type="PANTHER" id="PTHR30618:SF0">
    <property type="entry name" value="PURINE-URACIL PERMEASE NCS1"/>
    <property type="match status" value="1"/>
</dbReference>
<keyword evidence="3 6" id="KW-0812">Transmembrane</keyword>
<dbReference type="GO" id="GO:0005886">
    <property type="term" value="C:plasma membrane"/>
    <property type="evidence" value="ECO:0007669"/>
    <property type="project" value="TreeGrafter"/>
</dbReference>